<gene>
    <name evidence="2" type="ORF">HGP28_08720</name>
</gene>
<evidence type="ECO:0000256" key="1">
    <source>
        <dbReference type="SAM" id="Phobius"/>
    </source>
</evidence>
<protein>
    <submittedName>
        <fullName evidence="2">HlyD family secretion protein</fullName>
    </submittedName>
</protein>
<name>A0A7X8TQA3_9VIBR</name>
<dbReference type="PANTHER" id="PTHR30386:SF28">
    <property type="entry name" value="EXPORTED PROTEIN"/>
    <property type="match status" value="1"/>
</dbReference>
<dbReference type="Proteomes" id="UP000535589">
    <property type="component" value="Unassembled WGS sequence"/>
</dbReference>
<keyword evidence="3" id="KW-1185">Reference proteome</keyword>
<accession>A0A7X8TQA3</accession>
<dbReference type="EMBL" id="JABAIK010000007">
    <property type="protein sequence ID" value="NLS12972.1"/>
    <property type="molecule type" value="Genomic_DNA"/>
</dbReference>
<feature type="transmembrane region" description="Helical" evidence="1">
    <location>
        <begin position="35"/>
        <end position="54"/>
    </location>
</feature>
<dbReference type="InterPro" id="IPR050739">
    <property type="entry name" value="MFP"/>
</dbReference>
<dbReference type="AlphaFoldDB" id="A0A7X8TQA3"/>
<proteinExistence type="predicted"/>
<dbReference type="Gene3D" id="2.40.50.100">
    <property type="match status" value="1"/>
</dbReference>
<sequence length="346" mass="38570">MKVNFHLDKKKKPQSESGMKVVYGQAKRGGYRVRWYLILAVVISPLLIMAYYLAKTHLLVTAPGIVTFYPLTITATQPALVGHLSVSVGSQVSQGQALLSLTDKALDEEVDFIQRELVALSDREVQSVDDLYQVAIANTKQSLSRVKQIQQNYDKFRQKGQVSEVDYAAIVNVSNALNSQLSDQEIAYANAKRDQQQLALAGPISQQYRSLMQELVVKRAQQESLTYVAPFNGRVLDVHVHPGQRVVESAPLLTLAQNITPEITAFLDPRYLDYGKVGEKATVVFPDGQRFSASVSRPIEVVNKLPQELQKSPFQGQPAYIKVTLSFDAPLPKERWIEGVGVEVRF</sequence>
<keyword evidence="1" id="KW-0812">Transmembrane</keyword>
<dbReference type="RefSeq" id="WP_168836066.1">
    <property type="nucleotide sequence ID" value="NZ_JABAIK010000007.1"/>
</dbReference>
<evidence type="ECO:0000313" key="2">
    <source>
        <dbReference type="EMBL" id="NLS12972.1"/>
    </source>
</evidence>
<organism evidence="2 3">
    <name type="scientific">Vibrio agarilyticus</name>
    <dbReference type="NCBI Taxonomy" id="2726741"/>
    <lineage>
        <taxon>Bacteria</taxon>
        <taxon>Pseudomonadati</taxon>
        <taxon>Pseudomonadota</taxon>
        <taxon>Gammaproteobacteria</taxon>
        <taxon>Vibrionales</taxon>
        <taxon>Vibrionaceae</taxon>
        <taxon>Vibrio</taxon>
    </lineage>
</organism>
<dbReference type="PANTHER" id="PTHR30386">
    <property type="entry name" value="MEMBRANE FUSION SUBUNIT OF EMRAB-TOLC MULTIDRUG EFFLUX PUMP"/>
    <property type="match status" value="1"/>
</dbReference>
<keyword evidence="1" id="KW-1133">Transmembrane helix</keyword>
<keyword evidence="1" id="KW-0472">Membrane</keyword>
<reference evidence="2 3" key="1">
    <citation type="submission" date="2020-04" db="EMBL/GenBank/DDBJ databases">
        <title>Vibrio sp. SM6, a novel species isolated from seawater.</title>
        <authorList>
            <person name="Wang X."/>
        </authorList>
    </citation>
    <scope>NUCLEOTIDE SEQUENCE [LARGE SCALE GENOMIC DNA]</scope>
    <source>
        <strain evidence="2 3">SM6</strain>
    </source>
</reference>
<evidence type="ECO:0000313" key="3">
    <source>
        <dbReference type="Proteomes" id="UP000535589"/>
    </source>
</evidence>
<comment type="caution">
    <text evidence="2">The sequence shown here is derived from an EMBL/GenBank/DDBJ whole genome shotgun (WGS) entry which is preliminary data.</text>
</comment>